<accession>A0A5B7GUA1</accession>
<protein>
    <submittedName>
        <fullName evidence="1">Uncharacterized protein</fullName>
    </submittedName>
</protein>
<dbReference type="AlphaFoldDB" id="A0A5B7GUA1"/>
<keyword evidence="2" id="KW-1185">Reference proteome</keyword>
<reference evidence="1 2" key="1">
    <citation type="submission" date="2019-05" db="EMBL/GenBank/DDBJ databases">
        <title>Another draft genome of Portunus trituberculatus and its Hox gene families provides insights of decapod evolution.</title>
        <authorList>
            <person name="Jeong J.-H."/>
            <person name="Song I."/>
            <person name="Kim S."/>
            <person name="Choi T."/>
            <person name="Kim D."/>
            <person name="Ryu S."/>
            <person name="Kim W."/>
        </authorList>
    </citation>
    <scope>NUCLEOTIDE SEQUENCE [LARGE SCALE GENOMIC DNA]</scope>
    <source>
        <tissue evidence="1">Muscle</tissue>
    </source>
</reference>
<comment type="caution">
    <text evidence="1">The sequence shown here is derived from an EMBL/GenBank/DDBJ whole genome shotgun (WGS) entry which is preliminary data.</text>
</comment>
<sequence length="56" mass="6245">MFTTSFFLSSPFTDHHGDLGFNFAILHDLEQLVLHPDCLGDMPNILDLELISNPSA</sequence>
<dbReference type="EMBL" id="VSRR010017687">
    <property type="protein sequence ID" value="MPC60588.1"/>
    <property type="molecule type" value="Genomic_DNA"/>
</dbReference>
<evidence type="ECO:0000313" key="1">
    <source>
        <dbReference type="EMBL" id="MPC60588.1"/>
    </source>
</evidence>
<dbReference type="Proteomes" id="UP000324222">
    <property type="component" value="Unassembled WGS sequence"/>
</dbReference>
<evidence type="ECO:0000313" key="2">
    <source>
        <dbReference type="Proteomes" id="UP000324222"/>
    </source>
</evidence>
<name>A0A5B7GUA1_PORTR</name>
<organism evidence="1 2">
    <name type="scientific">Portunus trituberculatus</name>
    <name type="common">Swimming crab</name>
    <name type="synonym">Neptunus trituberculatus</name>
    <dbReference type="NCBI Taxonomy" id="210409"/>
    <lineage>
        <taxon>Eukaryota</taxon>
        <taxon>Metazoa</taxon>
        <taxon>Ecdysozoa</taxon>
        <taxon>Arthropoda</taxon>
        <taxon>Crustacea</taxon>
        <taxon>Multicrustacea</taxon>
        <taxon>Malacostraca</taxon>
        <taxon>Eumalacostraca</taxon>
        <taxon>Eucarida</taxon>
        <taxon>Decapoda</taxon>
        <taxon>Pleocyemata</taxon>
        <taxon>Brachyura</taxon>
        <taxon>Eubrachyura</taxon>
        <taxon>Portunoidea</taxon>
        <taxon>Portunidae</taxon>
        <taxon>Portuninae</taxon>
        <taxon>Portunus</taxon>
    </lineage>
</organism>
<gene>
    <name evidence="1" type="ORF">E2C01_054640</name>
</gene>
<proteinExistence type="predicted"/>